<keyword evidence="4" id="KW-1185">Reference proteome</keyword>
<dbReference type="InterPro" id="IPR027417">
    <property type="entry name" value="P-loop_NTPase"/>
</dbReference>
<dbReference type="GO" id="GO:0120147">
    <property type="term" value="F:formylglycine-generating oxidase activity"/>
    <property type="evidence" value="ECO:0007669"/>
    <property type="project" value="TreeGrafter"/>
</dbReference>
<dbReference type="InterPro" id="IPR007111">
    <property type="entry name" value="NACHT_NTPase"/>
</dbReference>
<dbReference type="SUPFAM" id="SSF56436">
    <property type="entry name" value="C-type lectin-like"/>
    <property type="match status" value="1"/>
</dbReference>
<dbReference type="Proteomes" id="UP000054010">
    <property type="component" value="Unassembled WGS sequence"/>
</dbReference>
<protein>
    <submittedName>
        <fullName evidence="3">Signal transduction protein</fullName>
    </submittedName>
</protein>
<dbReference type="eggNOG" id="COG5635">
    <property type="taxonomic scope" value="Bacteria"/>
</dbReference>
<dbReference type="InterPro" id="IPR005532">
    <property type="entry name" value="SUMF_dom"/>
</dbReference>
<evidence type="ECO:0000256" key="1">
    <source>
        <dbReference type="SAM" id="MobiDB-lite"/>
    </source>
</evidence>
<name>E1IGR4_9CHLR</name>
<dbReference type="AlphaFoldDB" id="E1IGR4"/>
<reference evidence="3 4" key="1">
    <citation type="journal article" date="2011" name="J. Bacteriol.">
        <title>Draft genome sequence of the anoxygenic filamentous phototrophic bacterium Oscillochloris trichoides subsp. DG-6.</title>
        <authorList>
            <person name="Kuznetsov B.B."/>
            <person name="Ivanovsky R.N."/>
            <person name="Keppen O.I."/>
            <person name="Sukhacheva M.V."/>
            <person name="Bumazhkin B.K."/>
            <person name="Patutina E.O."/>
            <person name="Beletsky A.V."/>
            <person name="Mardanov A.V."/>
            <person name="Baslerov R.V."/>
            <person name="Panteleeva A.N."/>
            <person name="Kolganova T.V."/>
            <person name="Ravin N.V."/>
            <person name="Skryabin K.G."/>
        </authorList>
    </citation>
    <scope>NUCLEOTIDE SEQUENCE [LARGE SCALE GENOMIC DNA]</scope>
    <source>
        <strain evidence="3 4">DG-6</strain>
    </source>
</reference>
<accession>E1IGR4</accession>
<proteinExistence type="predicted"/>
<evidence type="ECO:0000259" key="2">
    <source>
        <dbReference type="PROSITE" id="PS50837"/>
    </source>
</evidence>
<dbReference type="EMBL" id="ADVR01000110">
    <property type="protein sequence ID" value="EFO79651.1"/>
    <property type="molecule type" value="Genomic_DNA"/>
</dbReference>
<dbReference type="InterPro" id="IPR016187">
    <property type="entry name" value="CTDL_fold"/>
</dbReference>
<dbReference type="PROSITE" id="PS50837">
    <property type="entry name" value="NACHT"/>
    <property type="match status" value="1"/>
</dbReference>
<dbReference type="HOGENOM" id="CLU_004327_1_0_0"/>
<dbReference type="PANTHER" id="PTHR23150">
    <property type="entry name" value="SULFATASE MODIFYING FACTOR 1, 2"/>
    <property type="match status" value="1"/>
</dbReference>
<evidence type="ECO:0000313" key="3">
    <source>
        <dbReference type="EMBL" id="EFO79651.1"/>
    </source>
</evidence>
<dbReference type="InterPro" id="IPR051043">
    <property type="entry name" value="Sulfatase_Mod_Factor_Kinase"/>
</dbReference>
<gene>
    <name evidence="3" type="ORF">OSCT_2515</name>
</gene>
<dbReference type="Gene3D" id="3.90.1580.10">
    <property type="entry name" value="paralog of FGE (formylglycine-generating enzyme)"/>
    <property type="match status" value="1"/>
</dbReference>
<feature type="domain" description="NACHT" evidence="2">
    <location>
        <begin position="224"/>
        <end position="338"/>
    </location>
</feature>
<dbReference type="Gene3D" id="3.40.50.300">
    <property type="entry name" value="P-loop containing nucleotide triphosphate hydrolases"/>
    <property type="match status" value="1"/>
</dbReference>
<organism evidence="3 4">
    <name type="scientific">Oscillochloris trichoides DG-6</name>
    <dbReference type="NCBI Taxonomy" id="765420"/>
    <lineage>
        <taxon>Bacteria</taxon>
        <taxon>Bacillati</taxon>
        <taxon>Chloroflexota</taxon>
        <taxon>Chloroflexia</taxon>
        <taxon>Chloroflexales</taxon>
        <taxon>Chloroflexineae</taxon>
        <taxon>Oscillochloridaceae</taxon>
        <taxon>Oscillochloris</taxon>
    </lineage>
</organism>
<sequence>MSDDLSARLTRLRRKHANESDPEERADLAAAIEALEQKIAAQQPAPVHHNQTINNSTVGVGVAGHVYGHIFINGKHDTDSSKLIFTYLNHVARTCDVMPLQGVSSERERDDTLRLGLDQVYTQLATTQVVDREPFAVADLSKEALAAYLQAHTGAACMPAQRRTTFRSLEPHCTEGMLAEYRSPDLEQISAADLLQMVATWEGDHPTLVFQGPQIVTEALAAQRHVVLLGEPGGGKSTVLRYLARHLARAGIEEGYDLAAHIDGWGELGRLLPIVVPLLPLARLLQGSPKNCGTASDLWNYLVDYLQPKGTATGLADAVWAEVEAGHVMLLLDGLDEVAGAESRLRVVQAISAFATEHPTCRIVVSCRVRAYDAQINPENRHWHLPGWPTVTLADLTPAQMEHFVAAWYGAVAMADPNIAAQRAERVAELRTALQARPDLRELGKRPLLLTIMALVHLRQRNLPEDRASLYRECVEILLGRWELRGKEETEYKALMDYIGLPGIEVKALRPLLAEVAFTAHQALSAQNPGVLSSATLHVLVQKFLDTKGHPNPYAGAQRFLEYTDYRAGLIHASGAAADYQFAHLTFQEYLAGLALVGAERPVQAILDRRHDERWRVPIFLGIGHAVGEGLPSLFRDLLDELTSDAQTPQGQRDLILAAELAADVRWERLEGPGFKRLKTGMAHDLAAVVEGTLLPAAERVRAGELLAGLGDPRPGVCTLPPVMVEIAGGSFVIGITETEANQWNEVYGHDWASREINNQSLVIMTFEMARYLTTNAQFKHFIDADGYNPEQPWWEIGKQRRGQKHIRQPLFWNDSRFGIARPNHPVVGVSWYEATAFCVWLTQHLQDGYVYRLPSEAEWEFAARGVERRMYAWGNAQPDSEQVNFNTQYDGTTTVGCFSAGATPNTELLDMAGNVWEWTCSKLQFYPYNPYDGREDISSLVKTRFVMRGGAWFNQSINLRATSRGNYAPESRNQRVGFRVARQRVARG</sequence>
<dbReference type="InterPro" id="IPR042095">
    <property type="entry name" value="SUMF_sf"/>
</dbReference>
<feature type="region of interest" description="Disordered" evidence="1">
    <location>
        <begin position="1"/>
        <end position="24"/>
    </location>
</feature>
<comment type="caution">
    <text evidence="3">The sequence shown here is derived from an EMBL/GenBank/DDBJ whole genome shotgun (WGS) entry which is preliminary data.</text>
</comment>
<dbReference type="STRING" id="765420.OSCT_2515"/>
<dbReference type="SUPFAM" id="SSF52540">
    <property type="entry name" value="P-loop containing nucleoside triphosphate hydrolases"/>
    <property type="match status" value="1"/>
</dbReference>
<dbReference type="OrthoDB" id="134770at2"/>
<dbReference type="PANTHER" id="PTHR23150:SF19">
    <property type="entry name" value="FORMYLGLYCINE-GENERATING ENZYME"/>
    <property type="match status" value="1"/>
</dbReference>
<dbReference type="eggNOG" id="COG1262">
    <property type="taxonomic scope" value="Bacteria"/>
</dbReference>
<evidence type="ECO:0000313" key="4">
    <source>
        <dbReference type="Proteomes" id="UP000054010"/>
    </source>
</evidence>
<dbReference type="Pfam" id="PF03781">
    <property type="entry name" value="FGE-sulfatase"/>
    <property type="match status" value="1"/>
</dbReference>